<dbReference type="RefSeq" id="WP_023980687.1">
    <property type="nucleotide sequence ID" value="NZ_CP095771.1"/>
</dbReference>
<dbReference type="Proteomes" id="UP000045039">
    <property type="component" value="Unassembled WGS sequence"/>
</dbReference>
<dbReference type="EMBL" id="CVVU01000245">
    <property type="protein sequence ID" value="CRP81039.1"/>
    <property type="molecule type" value="Genomic_DNA"/>
</dbReference>
<organism evidence="5 6">
    <name type="scientific">Pseudomonas aeruginosa</name>
    <dbReference type="NCBI Taxonomy" id="287"/>
    <lineage>
        <taxon>Bacteria</taxon>
        <taxon>Pseudomonadati</taxon>
        <taxon>Pseudomonadota</taxon>
        <taxon>Gammaproteobacteria</taxon>
        <taxon>Pseudomonadales</taxon>
        <taxon>Pseudomonadaceae</taxon>
        <taxon>Pseudomonas</taxon>
    </lineage>
</organism>
<dbReference type="SUPFAM" id="SSF53335">
    <property type="entry name" value="S-adenosyl-L-methionine-dependent methyltransferases"/>
    <property type="match status" value="1"/>
</dbReference>
<feature type="domain" description="Methyltransferase small" evidence="4">
    <location>
        <begin position="162"/>
        <end position="203"/>
    </location>
</feature>
<dbReference type="PROSITE" id="PS00092">
    <property type="entry name" value="N6_MTASE"/>
    <property type="match status" value="1"/>
</dbReference>
<keyword evidence="2" id="KW-0808">Transferase</keyword>
<evidence type="ECO:0000256" key="1">
    <source>
        <dbReference type="ARBA" id="ARBA00022603"/>
    </source>
</evidence>
<dbReference type="InterPro" id="IPR002052">
    <property type="entry name" value="DNA_methylase_N6_adenine_CS"/>
</dbReference>
<name>A0A9P1VZQ2_PSEAI</name>
<gene>
    <name evidence="5" type="ORF">PAERUG_P19_London_7_VIM_2_05_10_05629</name>
</gene>
<proteinExistence type="predicted"/>
<evidence type="ECO:0000313" key="6">
    <source>
        <dbReference type="Proteomes" id="UP000045039"/>
    </source>
</evidence>
<dbReference type="GO" id="GO:0032259">
    <property type="term" value="P:methylation"/>
    <property type="evidence" value="ECO:0007669"/>
    <property type="project" value="UniProtKB-KW"/>
</dbReference>
<sequence length="284" mass="31802">MKRRISESALILPFIKRCLIEDRSLLLPSRDECELDVRTYGKFKGLMESIGGRYVLGQNRFVFDFDPSGLVARLGEGENYARSLQFYPTPPEAAALVTDHLQVGRGLRFLEPSAGRGALIEAILRTPGLVSPAIDACEIDPFNRELLCSKGVHLVGDDFLQYRSARDRKYDAVVLNPPFRGETYMRHIEHAYEHLKPGGQMLFYAPSAWLDAERGSRAAAFADFVTSRAGVIEDLGRNAFAESGVRIGTVFVSLHRELWDLDYTRDSLPVETFESLPDTLELAS</sequence>
<reference evidence="6" key="1">
    <citation type="submission" date="2015-06" db="EMBL/GenBank/DDBJ databases">
        <authorList>
            <person name="Radhakrishnan Rajesh"/>
            <person name="Underwood Anthony"/>
            <person name="Al-Shahib Ali"/>
        </authorList>
    </citation>
    <scope>NUCLEOTIDE SEQUENCE [LARGE SCALE GENOMIC DNA]</scope>
    <source>
        <strain evidence="6">P19_London_7_VIM_2_05_10</strain>
    </source>
</reference>
<accession>A0A9P1VZQ2</accession>
<evidence type="ECO:0000256" key="2">
    <source>
        <dbReference type="ARBA" id="ARBA00022679"/>
    </source>
</evidence>
<protein>
    <recommendedName>
        <fullName evidence="4">Methyltransferase small domain-containing protein</fullName>
    </recommendedName>
</protein>
<dbReference type="Gene3D" id="3.40.50.150">
    <property type="entry name" value="Vaccinia Virus protein VP39"/>
    <property type="match status" value="1"/>
</dbReference>
<dbReference type="GO" id="GO:0008757">
    <property type="term" value="F:S-adenosylmethionine-dependent methyltransferase activity"/>
    <property type="evidence" value="ECO:0007669"/>
    <property type="project" value="UniProtKB-ARBA"/>
</dbReference>
<dbReference type="InterPro" id="IPR029063">
    <property type="entry name" value="SAM-dependent_MTases_sf"/>
</dbReference>
<keyword evidence="1" id="KW-0489">Methyltransferase</keyword>
<dbReference type="GO" id="GO:0003676">
    <property type="term" value="F:nucleic acid binding"/>
    <property type="evidence" value="ECO:0007669"/>
    <property type="project" value="InterPro"/>
</dbReference>
<dbReference type="GO" id="GO:0008170">
    <property type="term" value="F:N-methyltransferase activity"/>
    <property type="evidence" value="ECO:0007669"/>
    <property type="project" value="UniProtKB-ARBA"/>
</dbReference>
<evidence type="ECO:0000259" key="4">
    <source>
        <dbReference type="Pfam" id="PF05175"/>
    </source>
</evidence>
<dbReference type="AlphaFoldDB" id="A0A9P1VZQ2"/>
<evidence type="ECO:0000256" key="3">
    <source>
        <dbReference type="ARBA" id="ARBA00022691"/>
    </source>
</evidence>
<dbReference type="InterPro" id="IPR007848">
    <property type="entry name" value="Small_mtfrase_dom"/>
</dbReference>
<keyword evidence="3" id="KW-0949">S-adenosyl-L-methionine</keyword>
<dbReference type="PRINTS" id="PR00507">
    <property type="entry name" value="N12N6MTFRASE"/>
</dbReference>
<dbReference type="CDD" id="cd02440">
    <property type="entry name" value="AdoMet_MTases"/>
    <property type="match status" value="1"/>
</dbReference>
<evidence type="ECO:0000313" key="5">
    <source>
        <dbReference type="EMBL" id="CRP81039.1"/>
    </source>
</evidence>
<comment type="caution">
    <text evidence="5">The sequence shown here is derived from an EMBL/GenBank/DDBJ whole genome shotgun (WGS) entry which is preliminary data.</text>
</comment>
<dbReference type="Pfam" id="PF05175">
    <property type="entry name" value="MTS"/>
    <property type="match status" value="1"/>
</dbReference>